<evidence type="ECO:0000256" key="9">
    <source>
        <dbReference type="ARBA" id="ARBA00023170"/>
    </source>
</evidence>
<dbReference type="PANTHER" id="PTHR24225:SF0">
    <property type="entry name" value="N-FORMYL PEPTIDE RECEPTOR 2"/>
    <property type="match status" value="1"/>
</dbReference>
<evidence type="ECO:0000313" key="17">
    <source>
        <dbReference type="Proteomes" id="UP000504632"/>
    </source>
</evidence>
<accession>A0A6J2WTK2</accession>
<comment type="subcellular location">
    <subcellularLocation>
        <location evidence="1">Cell membrane</location>
        <topology evidence="1">Multi-pass membrane protein</topology>
    </subcellularLocation>
</comment>
<feature type="transmembrane region" description="Helical" evidence="15">
    <location>
        <begin position="67"/>
        <end position="88"/>
    </location>
</feature>
<keyword evidence="3" id="KW-0145">Chemotaxis</keyword>
<keyword evidence="9 13" id="KW-0675">Receptor</keyword>
<dbReference type="Pfam" id="PF00001">
    <property type="entry name" value="7tm_1"/>
    <property type="match status" value="1"/>
</dbReference>
<dbReference type="GeneID" id="115827814"/>
<dbReference type="PRINTS" id="PR00526">
    <property type="entry name" value="FMETLEUPHER"/>
</dbReference>
<feature type="domain" description="G-protein coupled receptors family 1 profile" evidence="16">
    <location>
        <begin position="47"/>
        <end position="286"/>
    </location>
</feature>
<dbReference type="Gene3D" id="1.20.1070.10">
    <property type="entry name" value="Rhodopsin 7-helix transmembrane proteins"/>
    <property type="match status" value="1"/>
</dbReference>
<dbReference type="GO" id="GO:0007204">
    <property type="term" value="P:positive regulation of cytosolic calcium ion concentration"/>
    <property type="evidence" value="ECO:0007669"/>
    <property type="project" value="TreeGrafter"/>
</dbReference>
<dbReference type="InterPro" id="IPR000826">
    <property type="entry name" value="Formyl_rcpt-rel"/>
</dbReference>
<feature type="transmembrane region" description="Helical" evidence="15">
    <location>
        <begin position="196"/>
        <end position="218"/>
    </location>
</feature>
<evidence type="ECO:0000256" key="15">
    <source>
        <dbReference type="SAM" id="Phobius"/>
    </source>
</evidence>
<feature type="transmembrane region" description="Helical" evidence="15">
    <location>
        <begin position="230"/>
        <end position="250"/>
    </location>
</feature>
<evidence type="ECO:0000313" key="18">
    <source>
        <dbReference type="RefSeq" id="XP_030647583.1"/>
    </source>
</evidence>
<dbReference type="SUPFAM" id="SSF81321">
    <property type="entry name" value="Family A G protein-coupled receptor-like"/>
    <property type="match status" value="1"/>
</dbReference>
<feature type="transmembrane region" description="Helical" evidence="15">
    <location>
        <begin position="270"/>
        <end position="289"/>
    </location>
</feature>
<evidence type="ECO:0000256" key="7">
    <source>
        <dbReference type="ARBA" id="ARBA00023136"/>
    </source>
</evidence>
<dbReference type="GO" id="GO:0006954">
    <property type="term" value="P:inflammatory response"/>
    <property type="evidence" value="ECO:0007669"/>
    <property type="project" value="TreeGrafter"/>
</dbReference>
<dbReference type="GO" id="GO:0007200">
    <property type="term" value="P:phospholipase C-activating G protein-coupled receptor signaling pathway"/>
    <property type="evidence" value="ECO:0007669"/>
    <property type="project" value="TreeGrafter"/>
</dbReference>
<evidence type="ECO:0000256" key="11">
    <source>
        <dbReference type="ARBA" id="ARBA00023224"/>
    </source>
</evidence>
<gene>
    <name evidence="18" type="primary">LOC115827814</name>
</gene>
<feature type="region of interest" description="Disordered" evidence="14">
    <location>
        <begin position="1"/>
        <end position="25"/>
    </location>
</feature>
<dbReference type="InterPro" id="IPR017452">
    <property type="entry name" value="GPCR_Rhodpsn_7TM"/>
</dbReference>
<dbReference type="PROSITE" id="PS50262">
    <property type="entry name" value="G_PROTEIN_RECEP_F1_2"/>
    <property type="match status" value="1"/>
</dbReference>
<evidence type="ECO:0000256" key="8">
    <source>
        <dbReference type="ARBA" id="ARBA00023157"/>
    </source>
</evidence>
<dbReference type="FunFam" id="1.20.1070.10:FF:000034">
    <property type="entry name" value="G-protein coupled receptor 1"/>
    <property type="match status" value="1"/>
</dbReference>
<dbReference type="PROSITE" id="PS00237">
    <property type="entry name" value="G_PROTEIN_RECEP_F1_1"/>
    <property type="match status" value="1"/>
</dbReference>
<dbReference type="GO" id="GO:0004930">
    <property type="term" value="F:G protein-coupled receptor activity"/>
    <property type="evidence" value="ECO:0007669"/>
    <property type="project" value="UniProtKB-KW"/>
</dbReference>
<feature type="transmembrane region" description="Helical" evidence="15">
    <location>
        <begin position="144"/>
        <end position="166"/>
    </location>
</feature>
<evidence type="ECO:0000259" key="16">
    <source>
        <dbReference type="PROSITE" id="PS50262"/>
    </source>
</evidence>
<evidence type="ECO:0000256" key="13">
    <source>
        <dbReference type="RuleBase" id="RU000688"/>
    </source>
</evidence>
<evidence type="ECO:0000256" key="3">
    <source>
        <dbReference type="ARBA" id="ARBA00022500"/>
    </source>
</evidence>
<feature type="compositionally biased region" description="Polar residues" evidence="14">
    <location>
        <begin position="1"/>
        <end position="11"/>
    </location>
</feature>
<feature type="region of interest" description="Disordered" evidence="14">
    <location>
        <begin position="311"/>
        <end position="332"/>
    </location>
</feature>
<reference evidence="18" key="1">
    <citation type="submission" date="2025-08" db="UniProtKB">
        <authorList>
            <consortium name="RefSeq"/>
        </authorList>
    </citation>
    <scope>IDENTIFICATION</scope>
</reference>
<keyword evidence="2" id="KW-1003">Cell membrane</keyword>
<keyword evidence="5 15" id="KW-1133">Transmembrane helix</keyword>
<dbReference type="OrthoDB" id="6117944at2759"/>
<dbReference type="PRINTS" id="PR00237">
    <property type="entry name" value="GPCRRHODOPSN"/>
</dbReference>
<evidence type="ECO:0000256" key="1">
    <source>
        <dbReference type="ARBA" id="ARBA00004651"/>
    </source>
</evidence>
<keyword evidence="17" id="KW-1185">Reference proteome</keyword>
<evidence type="ECO:0000256" key="14">
    <source>
        <dbReference type="SAM" id="MobiDB-lite"/>
    </source>
</evidence>
<dbReference type="GO" id="GO:0005886">
    <property type="term" value="C:plasma membrane"/>
    <property type="evidence" value="ECO:0007669"/>
    <property type="project" value="UniProtKB-SubCell"/>
</dbReference>
<evidence type="ECO:0000256" key="5">
    <source>
        <dbReference type="ARBA" id="ARBA00022989"/>
    </source>
</evidence>
<evidence type="ECO:0000256" key="6">
    <source>
        <dbReference type="ARBA" id="ARBA00023040"/>
    </source>
</evidence>
<dbReference type="Proteomes" id="UP000504632">
    <property type="component" value="Chromosome 14"/>
</dbReference>
<keyword evidence="11 13" id="KW-0807">Transducer</keyword>
<keyword evidence="4 13" id="KW-0812">Transmembrane</keyword>
<dbReference type="PANTHER" id="PTHR24225">
    <property type="entry name" value="CHEMOTACTIC RECEPTOR"/>
    <property type="match status" value="1"/>
</dbReference>
<keyword evidence="7 15" id="KW-0472">Membrane</keyword>
<keyword evidence="8" id="KW-1015">Disulfide bond</keyword>
<keyword evidence="10" id="KW-0325">Glycoprotein</keyword>
<evidence type="ECO:0000256" key="2">
    <source>
        <dbReference type="ARBA" id="ARBA00022475"/>
    </source>
</evidence>
<feature type="transmembrane region" description="Helical" evidence="15">
    <location>
        <begin position="31"/>
        <end position="55"/>
    </location>
</feature>
<evidence type="ECO:0000256" key="10">
    <source>
        <dbReference type="ARBA" id="ARBA00023180"/>
    </source>
</evidence>
<dbReference type="RefSeq" id="XP_030647583.1">
    <property type="nucleotide sequence ID" value="XM_030791723.1"/>
</dbReference>
<dbReference type="InterPro" id="IPR000276">
    <property type="entry name" value="GPCR_Rhodpsn"/>
</dbReference>
<dbReference type="InParanoid" id="A0A6J2WTK2"/>
<protein>
    <submittedName>
        <fullName evidence="18">Chemokine-like receptor 1</fullName>
    </submittedName>
</protein>
<sequence length="332" mass="37757">MTEYPETTSDYDYNDDMNETDSHSDQGKPPVILVLVNVIIFVLGVCGNGLVIWIAGFKMKRTVNTTWYLSLAVSDFIFCLSLPLNIYYMATTHWVFGLFMCKFTSFILFLNMFSSILLLVIISVDRCVSVMFPVWAQNHRSLRLASGIVVLAWIISAAFSFPSIAFREIQEYASRTICHNNYDSHEHHELVAFSRFVFGFLLPFLIIISCYSIIIVKLRASQMARSSKPFRVMTALVATFFLCWFPYHTFVLMELNSSNHHPALETGTKVTMTIASANSVMNPFLYAFMGKDFKHRCASILSKIEHAIGEEERSSRRPTSVTHTGDVKSTSF</sequence>
<dbReference type="GO" id="GO:0006935">
    <property type="term" value="P:chemotaxis"/>
    <property type="evidence" value="ECO:0007669"/>
    <property type="project" value="UniProtKB-KW"/>
</dbReference>
<evidence type="ECO:0000256" key="4">
    <source>
        <dbReference type="ARBA" id="ARBA00022692"/>
    </source>
</evidence>
<feature type="transmembrane region" description="Helical" evidence="15">
    <location>
        <begin position="94"/>
        <end position="124"/>
    </location>
</feature>
<dbReference type="AlphaFoldDB" id="A0A6J2WTK2"/>
<proteinExistence type="inferred from homology"/>
<feature type="compositionally biased region" description="Polar residues" evidence="14">
    <location>
        <begin position="317"/>
        <end position="332"/>
    </location>
</feature>
<dbReference type="CDD" id="cd14974">
    <property type="entry name" value="7tmA_Anaphylatoxin_R-like"/>
    <property type="match status" value="1"/>
</dbReference>
<dbReference type="GO" id="GO:0004875">
    <property type="term" value="F:complement receptor activity"/>
    <property type="evidence" value="ECO:0007669"/>
    <property type="project" value="TreeGrafter"/>
</dbReference>
<comment type="similarity">
    <text evidence="12">Belongs to the chemokine-like receptor (CMKLR) family.</text>
</comment>
<name>A0A6J2WTK2_CHACN</name>
<organism evidence="17 18">
    <name type="scientific">Chanos chanos</name>
    <name type="common">Milkfish</name>
    <name type="synonym">Mugil chanos</name>
    <dbReference type="NCBI Taxonomy" id="29144"/>
    <lineage>
        <taxon>Eukaryota</taxon>
        <taxon>Metazoa</taxon>
        <taxon>Chordata</taxon>
        <taxon>Craniata</taxon>
        <taxon>Vertebrata</taxon>
        <taxon>Euteleostomi</taxon>
        <taxon>Actinopterygii</taxon>
        <taxon>Neopterygii</taxon>
        <taxon>Teleostei</taxon>
        <taxon>Ostariophysi</taxon>
        <taxon>Gonorynchiformes</taxon>
        <taxon>Chanidae</taxon>
        <taxon>Chanos</taxon>
    </lineage>
</organism>
<comment type="similarity">
    <text evidence="13">Belongs to the G-protein coupled receptor 1 family.</text>
</comment>
<evidence type="ECO:0000256" key="12">
    <source>
        <dbReference type="ARBA" id="ARBA00025736"/>
    </source>
</evidence>
<keyword evidence="6 13" id="KW-0297">G-protein coupled receptor</keyword>